<evidence type="ECO:0000313" key="6">
    <source>
        <dbReference type="Proteomes" id="UP001251528"/>
    </source>
</evidence>
<organism evidence="5 6">
    <name type="scientific">Conoideocrella luteorostrata</name>
    <dbReference type="NCBI Taxonomy" id="1105319"/>
    <lineage>
        <taxon>Eukaryota</taxon>
        <taxon>Fungi</taxon>
        <taxon>Dikarya</taxon>
        <taxon>Ascomycota</taxon>
        <taxon>Pezizomycotina</taxon>
        <taxon>Sordariomycetes</taxon>
        <taxon>Hypocreomycetidae</taxon>
        <taxon>Hypocreales</taxon>
        <taxon>Clavicipitaceae</taxon>
        <taxon>Conoideocrella</taxon>
    </lineage>
</organism>
<keyword evidence="6" id="KW-1185">Reference proteome</keyword>
<keyword evidence="2" id="KW-0843">Virulence</keyword>
<sequence length="111" mass="12187">MKLPEFKNIRAPGPTQLGIASNCNEYYHVKKFDHCYGICSVLAIDLDDFLKWNPGAGSDCKTLQYDTYACISVAQDPVVTHKVKVDEKDKNADQPCWGLGGGSMLFPPGSC</sequence>
<comment type="caution">
    <text evidence="5">The sequence shown here is derived from an EMBL/GenBank/DDBJ whole genome shotgun (WGS) entry which is preliminary data.</text>
</comment>
<dbReference type="PROSITE" id="PS51782">
    <property type="entry name" value="LYSM"/>
    <property type="match status" value="1"/>
</dbReference>
<reference evidence="5" key="1">
    <citation type="submission" date="2023-06" db="EMBL/GenBank/DDBJ databases">
        <title>Conoideocrella luteorostrata (Hypocreales: Clavicipitaceae), a potential biocontrol fungus for elongate hemlock scale in United States Christmas tree production areas.</title>
        <authorList>
            <person name="Barrett H."/>
            <person name="Lovett B."/>
            <person name="Macias A.M."/>
            <person name="Stajich J.E."/>
            <person name="Kasson M.T."/>
        </authorList>
    </citation>
    <scope>NUCLEOTIDE SEQUENCE</scope>
    <source>
        <strain evidence="5">ARSEF 14590</strain>
    </source>
</reference>
<dbReference type="InterPro" id="IPR018392">
    <property type="entry name" value="LysM"/>
</dbReference>
<evidence type="ECO:0000256" key="3">
    <source>
        <dbReference type="ARBA" id="ARBA00044955"/>
    </source>
</evidence>
<dbReference type="Proteomes" id="UP001251528">
    <property type="component" value="Unassembled WGS sequence"/>
</dbReference>
<dbReference type="PANTHER" id="PTHR34997">
    <property type="entry name" value="AM15"/>
    <property type="match status" value="1"/>
</dbReference>
<dbReference type="InterPro" id="IPR036779">
    <property type="entry name" value="LysM_dom_sf"/>
</dbReference>
<dbReference type="AlphaFoldDB" id="A0AAJ0CGQ0"/>
<name>A0AAJ0CGQ0_9HYPO</name>
<accession>A0AAJ0CGQ0</accession>
<comment type="similarity">
    <text evidence="3">Belongs to the secreted LysM effector family.</text>
</comment>
<evidence type="ECO:0000256" key="2">
    <source>
        <dbReference type="ARBA" id="ARBA00023026"/>
    </source>
</evidence>
<gene>
    <name evidence="5" type="ORF">QQS21_009597</name>
</gene>
<proteinExistence type="inferred from homology"/>
<protein>
    <recommendedName>
        <fullName evidence="4">LysM domain-containing protein</fullName>
    </recommendedName>
</protein>
<keyword evidence="1" id="KW-0147">Chitin-binding</keyword>
<feature type="domain" description="LysM" evidence="4">
    <location>
        <begin position="25"/>
        <end position="71"/>
    </location>
</feature>
<evidence type="ECO:0000256" key="1">
    <source>
        <dbReference type="ARBA" id="ARBA00022669"/>
    </source>
</evidence>
<dbReference type="EMBL" id="JASWJB010000251">
    <property type="protein sequence ID" value="KAK2592696.1"/>
    <property type="molecule type" value="Genomic_DNA"/>
</dbReference>
<evidence type="ECO:0000313" key="5">
    <source>
        <dbReference type="EMBL" id="KAK2592696.1"/>
    </source>
</evidence>
<evidence type="ECO:0000259" key="4">
    <source>
        <dbReference type="PROSITE" id="PS51782"/>
    </source>
</evidence>
<dbReference type="PANTHER" id="PTHR34997:SF1">
    <property type="entry name" value="PEPTIDOGLYCAN-BINDING LYSIN DOMAIN"/>
    <property type="match status" value="1"/>
</dbReference>
<dbReference type="GO" id="GO:0008061">
    <property type="term" value="F:chitin binding"/>
    <property type="evidence" value="ECO:0007669"/>
    <property type="project" value="UniProtKB-KW"/>
</dbReference>
<dbReference type="InterPro" id="IPR052210">
    <property type="entry name" value="LysM1-like"/>
</dbReference>
<dbReference type="SUPFAM" id="SSF54106">
    <property type="entry name" value="LysM domain"/>
    <property type="match status" value="1"/>
</dbReference>
<dbReference type="Gene3D" id="3.10.350.10">
    <property type="entry name" value="LysM domain"/>
    <property type="match status" value="1"/>
</dbReference>